<evidence type="ECO:0000256" key="9">
    <source>
        <dbReference type="ARBA" id="ARBA00045885"/>
    </source>
</evidence>
<dbReference type="SUPFAM" id="SSF53474">
    <property type="entry name" value="alpha/beta-Hydrolases"/>
    <property type="match status" value="1"/>
</dbReference>
<evidence type="ECO:0000313" key="11">
    <source>
        <dbReference type="EMBL" id="TMQ51161.1"/>
    </source>
</evidence>
<dbReference type="InterPro" id="IPR011659">
    <property type="entry name" value="WD40"/>
</dbReference>
<dbReference type="InterPro" id="IPR001375">
    <property type="entry name" value="Peptidase_S9_cat"/>
</dbReference>
<dbReference type="InterPro" id="IPR002471">
    <property type="entry name" value="Pept_S9_AS"/>
</dbReference>
<evidence type="ECO:0000256" key="8">
    <source>
        <dbReference type="ARBA" id="ARBA00032596"/>
    </source>
</evidence>
<evidence type="ECO:0000256" key="6">
    <source>
        <dbReference type="ARBA" id="ARBA00022990"/>
    </source>
</evidence>
<keyword evidence="4" id="KW-0378">Hydrolase</keyword>
<comment type="function">
    <text evidence="9">This enzyme catalyzes the hydrolysis of the N-terminal peptide bond of an N-acetylated peptide to generate an N-acetylated amino acid and a peptide with a free N-terminus. It preferentially cleaves off Ac-Ala, Ac-Met and Ac-Ser. Also, involved in the degradation of oxidized and glycated proteins.</text>
</comment>
<protein>
    <recommendedName>
        <fullName evidence="8">Acyl-peptide hydrolase</fullName>
    </recommendedName>
    <alternativeName>
        <fullName evidence="7">Acylaminoacyl-peptidase</fullName>
    </alternativeName>
</protein>
<evidence type="ECO:0000259" key="10">
    <source>
        <dbReference type="Pfam" id="PF00326"/>
    </source>
</evidence>
<dbReference type="PANTHER" id="PTHR42776">
    <property type="entry name" value="SERINE PEPTIDASE S9 FAMILY MEMBER"/>
    <property type="match status" value="1"/>
</dbReference>
<dbReference type="Pfam" id="PF07676">
    <property type="entry name" value="PD40"/>
    <property type="match status" value="1"/>
</dbReference>
<evidence type="ECO:0000256" key="2">
    <source>
        <dbReference type="ARBA" id="ARBA00022670"/>
    </source>
</evidence>
<dbReference type="InterPro" id="IPR029058">
    <property type="entry name" value="AB_hydrolase_fold"/>
</dbReference>
<dbReference type="GO" id="GO:0006508">
    <property type="term" value="P:proteolysis"/>
    <property type="evidence" value="ECO:0007669"/>
    <property type="project" value="UniProtKB-KW"/>
</dbReference>
<dbReference type="Pfam" id="PF00326">
    <property type="entry name" value="Peptidase_S9"/>
    <property type="match status" value="1"/>
</dbReference>
<dbReference type="EMBL" id="VBOT01000079">
    <property type="protein sequence ID" value="TMQ51161.1"/>
    <property type="molecule type" value="Genomic_DNA"/>
</dbReference>
<evidence type="ECO:0000256" key="1">
    <source>
        <dbReference type="ARBA" id="ARBA00010040"/>
    </source>
</evidence>
<dbReference type="FunFam" id="3.40.50.1820:FF:000028">
    <property type="entry name" value="S9 family peptidase"/>
    <property type="match status" value="1"/>
</dbReference>
<dbReference type="InterPro" id="IPR011042">
    <property type="entry name" value="6-blade_b-propeller_TolB-like"/>
</dbReference>
<dbReference type="Gene3D" id="3.40.50.1820">
    <property type="entry name" value="alpha/beta hydrolase"/>
    <property type="match status" value="1"/>
</dbReference>
<dbReference type="PANTHER" id="PTHR42776:SF13">
    <property type="entry name" value="DIPEPTIDYL-PEPTIDASE 5"/>
    <property type="match status" value="1"/>
</dbReference>
<keyword evidence="6" id="KW-0007">Acetylation</keyword>
<accession>A0A538SIF9</accession>
<keyword evidence="5" id="KW-0720">Serine protease</keyword>
<comment type="similarity">
    <text evidence="1">Belongs to the peptidase S9C family.</text>
</comment>
<dbReference type="AlphaFoldDB" id="A0A538SIF9"/>
<comment type="caution">
    <text evidence="11">The sequence shown here is derived from an EMBL/GenBank/DDBJ whole genome shotgun (WGS) entry which is preliminary data.</text>
</comment>
<keyword evidence="3" id="KW-0732">Signal</keyword>
<dbReference type="SUPFAM" id="SSF82171">
    <property type="entry name" value="DPP6 N-terminal domain-like"/>
    <property type="match status" value="1"/>
</dbReference>
<keyword evidence="2" id="KW-0645">Protease</keyword>
<proteinExistence type="inferred from homology"/>
<evidence type="ECO:0000256" key="4">
    <source>
        <dbReference type="ARBA" id="ARBA00022801"/>
    </source>
</evidence>
<name>A0A538SIF9_UNCEI</name>
<evidence type="ECO:0000313" key="12">
    <source>
        <dbReference type="Proteomes" id="UP000320184"/>
    </source>
</evidence>
<gene>
    <name evidence="11" type="ORF">E6K73_06465</name>
</gene>
<evidence type="ECO:0000256" key="5">
    <source>
        <dbReference type="ARBA" id="ARBA00022825"/>
    </source>
</evidence>
<evidence type="ECO:0000256" key="7">
    <source>
        <dbReference type="ARBA" id="ARBA00032284"/>
    </source>
</evidence>
<dbReference type="Gene3D" id="2.120.10.30">
    <property type="entry name" value="TolB, C-terminal domain"/>
    <property type="match status" value="2"/>
</dbReference>
<sequence length="668" mass="74555">MTVTATPSTVLYSARKGARLFSSEDLWAIPRVGAPNLSPDGTLFAVTVTTYDLEKNEGRGRVWLVPARGGEPRPLTSPEFSSGEPVFAPDGKRLAFTRKNEKGKAQLHVMPLDGGEPRRLTDLPLGVFDPKWLPDGSGIVFASWLFKGHLTSEATATEIARREKDPVKAQVTEDRFYRYWDTWLTTGEVPHLFVYDLATDSIRDLMPDSTVWFDWMELGGNYDIAPDGKEIAFAGLYWSPERDIVRQAIFVVPAAGGTPHCLTPDHPAEDRRPRYSRDGRHIVYGMTHDPFFYADRARVMAYDRQARTHSPWIEEWDRSPSSWTFGRDGTLYLEAEEAACLCLFAWRGTGEPRLVARGGCVGGTTAGPDGKLYFLLQNLSQPAEVHACAADGAGLERLTTFTSEATSRFGLGEVREMQFEGAYGETIQMFLVLPPGHQTGKTYPLVQVIHGGPHGISPDSFHLRWNAHLFAAPGYVVAMVNFQGSTSWGQDFAKRIQGGWGDRPFKDVMLATDVLASTGMVDESRMAATGGSYGGYMASWIEGHTDRFRCIINHAGVYDTLAQYASDWTMGRAQAFGGEPWDGLEAIDRYNPARFAKGFNTPMLVLHGERDYRVPVSQGLECYDVLKAKGVPARLVYFPDENHWIQKPKNSILWYREVHAWLERFLKG</sequence>
<reference evidence="11 12" key="1">
    <citation type="journal article" date="2019" name="Nat. Microbiol.">
        <title>Mediterranean grassland soil C-N compound turnover is dependent on rainfall and depth, and is mediated by genomically divergent microorganisms.</title>
        <authorList>
            <person name="Diamond S."/>
            <person name="Andeer P.F."/>
            <person name="Li Z."/>
            <person name="Crits-Christoph A."/>
            <person name="Burstein D."/>
            <person name="Anantharaman K."/>
            <person name="Lane K.R."/>
            <person name="Thomas B.C."/>
            <person name="Pan C."/>
            <person name="Northen T.R."/>
            <person name="Banfield J.F."/>
        </authorList>
    </citation>
    <scope>NUCLEOTIDE SEQUENCE [LARGE SCALE GENOMIC DNA]</scope>
    <source>
        <strain evidence="11">WS_3</strain>
    </source>
</reference>
<feature type="domain" description="Peptidase S9 prolyl oligopeptidase catalytic" evidence="10">
    <location>
        <begin position="462"/>
        <end position="667"/>
    </location>
</feature>
<dbReference type="PROSITE" id="PS00708">
    <property type="entry name" value="PRO_ENDOPEP_SER"/>
    <property type="match status" value="1"/>
</dbReference>
<dbReference type="GO" id="GO:0004252">
    <property type="term" value="F:serine-type endopeptidase activity"/>
    <property type="evidence" value="ECO:0007669"/>
    <property type="project" value="InterPro"/>
</dbReference>
<dbReference type="Proteomes" id="UP000320184">
    <property type="component" value="Unassembled WGS sequence"/>
</dbReference>
<evidence type="ECO:0000256" key="3">
    <source>
        <dbReference type="ARBA" id="ARBA00022729"/>
    </source>
</evidence>
<organism evidence="11 12">
    <name type="scientific">Eiseniibacteriota bacterium</name>
    <dbReference type="NCBI Taxonomy" id="2212470"/>
    <lineage>
        <taxon>Bacteria</taxon>
        <taxon>Candidatus Eiseniibacteriota</taxon>
    </lineage>
</organism>